<evidence type="ECO:0000313" key="2">
    <source>
        <dbReference type="Proteomes" id="UP000657918"/>
    </source>
</evidence>
<sequence>MFGGGSKASRISSSRIILLSLLDPNLKSNRAAFQVSNKPRHLKFAYYTIHTSLQEWKRAHMEDFAKMSAEFRKDLELPESKMTETVPSCPESRHSFSAIVNGVGILLEYPDFMVNSS</sequence>
<dbReference type="Gene3D" id="6.10.250.210">
    <property type="match status" value="1"/>
</dbReference>
<protein>
    <submittedName>
        <fullName evidence="1">Uncharacterized protein</fullName>
    </submittedName>
</protein>
<dbReference type="EMBL" id="JADGMS010000024">
    <property type="protein sequence ID" value="KAF9660620.1"/>
    <property type="molecule type" value="Genomic_DNA"/>
</dbReference>
<dbReference type="AlphaFoldDB" id="A0A835MBU9"/>
<keyword evidence="2" id="KW-1185">Reference proteome</keyword>
<evidence type="ECO:0000313" key="1">
    <source>
        <dbReference type="EMBL" id="KAF9660620.1"/>
    </source>
</evidence>
<reference evidence="1 2" key="1">
    <citation type="submission" date="2020-10" db="EMBL/GenBank/DDBJ databases">
        <title>Plant Genome Project.</title>
        <authorList>
            <person name="Zhang R.-G."/>
        </authorList>
    </citation>
    <scope>NUCLEOTIDE SEQUENCE [LARGE SCALE GENOMIC DNA]</scope>
    <source>
        <strain evidence="1">FAFU-HL-1</strain>
        <tissue evidence="1">Leaf</tissue>
    </source>
</reference>
<accession>A0A835MBU9</accession>
<dbReference type="Proteomes" id="UP000657918">
    <property type="component" value="Unassembled WGS sequence"/>
</dbReference>
<proteinExistence type="predicted"/>
<organism evidence="1 2">
    <name type="scientific">Salix dunnii</name>
    <dbReference type="NCBI Taxonomy" id="1413687"/>
    <lineage>
        <taxon>Eukaryota</taxon>
        <taxon>Viridiplantae</taxon>
        <taxon>Streptophyta</taxon>
        <taxon>Embryophyta</taxon>
        <taxon>Tracheophyta</taxon>
        <taxon>Spermatophyta</taxon>
        <taxon>Magnoliopsida</taxon>
        <taxon>eudicotyledons</taxon>
        <taxon>Gunneridae</taxon>
        <taxon>Pentapetalae</taxon>
        <taxon>rosids</taxon>
        <taxon>fabids</taxon>
        <taxon>Malpighiales</taxon>
        <taxon>Salicaceae</taxon>
        <taxon>Saliceae</taxon>
        <taxon>Salix</taxon>
    </lineage>
</organism>
<comment type="caution">
    <text evidence="1">The sequence shown here is derived from an EMBL/GenBank/DDBJ whole genome shotgun (WGS) entry which is preliminary data.</text>
</comment>
<name>A0A835MBU9_9ROSI</name>
<gene>
    <name evidence="1" type="ORF">SADUNF_SadunfUnG0008300</name>
</gene>